<keyword evidence="2" id="KW-0472">Membrane</keyword>
<name>D1BDI9_SANKS</name>
<dbReference type="RefSeq" id="WP_012866120.1">
    <property type="nucleotide sequence ID" value="NC_013521.1"/>
</dbReference>
<keyword evidence="2" id="KW-1133">Transmembrane helix</keyword>
<evidence type="ECO:0000256" key="1">
    <source>
        <dbReference type="SAM" id="MobiDB-lite"/>
    </source>
</evidence>
<keyword evidence="2" id="KW-0812">Transmembrane</keyword>
<protein>
    <submittedName>
        <fullName evidence="3">Uncharacterized protein</fullName>
    </submittedName>
</protein>
<sequence length="186" mass="19582">MDETDTQTPTQDGQATAPAGRRPALPGRRRLVALATVAAVLAGAGVWAAAQTMSRESKEGDGVRRTDLTSLTDRMPALAIGRSAVWYSGWVEGQTAADQPAPTWMDAVVTLPEGRADDLAAAYSTGPARERPDVVDELAGDVPLGDLQTSLALDRAVSTPYWHATAYLSVETDQLVLVVQGRTAAP</sequence>
<dbReference type="AlphaFoldDB" id="D1BDI9"/>
<keyword evidence="4" id="KW-1185">Reference proteome</keyword>
<proteinExistence type="predicted"/>
<evidence type="ECO:0000313" key="3">
    <source>
        <dbReference type="EMBL" id="ACZ21051.1"/>
    </source>
</evidence>
<evidence type="ECO:0000313" key="4">
    <source>
        <dbReference type="Proteomes" id="UP000000322"/>
    </source>
</evidence>
<dbReference type="KEGG" id="ske:Sked_11050"/>
<organism evidence="3 4">
    <name type="scientific">Sanguibacter keddieii (strain ATCC 51767 / DSM 10542 / NCFB 3025 / ST-74)</name>
    <dbReference type="NCBI Taxonomy" id="446469"/>
    <lineage>
        <taxon>Bacteria</taxon>
        <taxon>Bacillati</taxon>
        <taxon>Actinomycetota</taxon>
        <taxon>Actinomycetes</taxon>
        <taxon>Micrococcales</taxon>
        <taxon>Sanguibacteraceae</taxon>
        <taxon>Sanguibacter</taxon>
    </lineage>
</organism>
<feature type="transmembrane region" description="Helical" evidence="2">
    <location>
        <begin position="31"/>
        <end position="50"/>
    </location>
</feature>
<feature type="region of interest" description="Disordered" evidence="1">
    <location>
        <begin position="1"/>
        <end position="26"/>
    </location>
</feature>
<accession>D1BDI9</accession>
<feature type="compositionally biased region" description="Polar residues" evidence="1">
    <location>
        <begin position="1"/>
        <end position="14"/>
    </location>
</feature>
<reference evidence="3 4" key="1">
    <citation type="journal article" date="2009" name="Stand. Genomic Sci.">
        <title>Complete genome sequence of Sanguibacter keddieii type strain (ST-74).</title>
        <authorList>
            <person name="Ivanova N."/>
            <person name="Sikorski J."/>
            <person name="Sims D."/>
            <person name="Brettin T."/>
            <person name="Detter J.C."/>
            <person name="Han C."/>
            <person name="Lapidus A."/>
            <person name="Copeland A."/>
            <person name="Glavina Del Rio T."/>
            <person name="Nolan M."/>
            <person name="Chen F."/>
            <person name="Lucas S."/>
            <person name="Tice H."/>
            <person name="Cheng J.F."/>
            <person name="Bruce D."/>
            <person name="Goodwin L."/>
            <person name="Pitluck S."/>
            <person name="Pati A."/>
            <person name="Mavromatis K."/>
            <person name="Chen A."/>
            <person name="Palaniappan K."/>
            <person name="D'haeseleer P."/>
            <person name="Chain P."/>
            <person name="Bristow J."/>
            <person name="Eisen J.A."/>
            <person name="Markowitz V."/>
            <person name="Hugenholtz P."/>
            <person name="Goker M."/>
            <person name="Pukall R."/>
            <person name="Klenk H.P."/>
            <person name="Kyrpides N.C."/>
        </authorList>
    </citation>
    <scope>NUCLEOTIDE SEQUENCE [LARGE SCALE GENOMIC DNA]</scope>
    <source>
        <strain evidence="4">ATCC 51767 / DSM 10542 / NCFB 3025 / ST-74</strain>
    </source>
</reference>
<dbReference type="EMBL" id="CP001819">
    <property type="protein sequence ID" value="ACZ21051.1"/>
    <property type="molecule type" value="Genomic_DNA"/>
</dbReference>
<dbReference type="Proteomes" id="UP000000322">
    <property type="component" value="Chromosome"/>
</dbReference>
<evidence type="ECO:0000256" key="2">
    <source>
        <dbReference type="SAM" id="Phobius"/>
    </source>
</evidence>
<gene>
    <name evidence="3" type="ordered locus">Sked_11050</name>
</gene>
<feature type="compositionally biased region" description="Low complexity" evidence="1">
    <location>
        <begin position="17"/>
        <end position="26"/>
    </location>
</feature>
<dbReference type="HOGENOM" id="CLU_1453454_0_0_11"/>